<gene>
    <name evidence="2" type="ORF">GUJ93_ZPchr0001g32554</name>
</gene>
<reference evidence="2" key="1">
    <citation type="journal article" date="2021" name="bioRxiv">
        <title>Whole Genome Assembly and Annotation of Northern Wild Rice, Zizania palustris L., Supports a Whole Genome Duplication in the Zizania Genus.</title>
        <authorList>
            <person name="Haas M."/>
            <person name="Kono T."/>
            <person name="Macchietto M."/>
            <person name="Millas R."/>
            <person name="McGilp L."/>
            <person name="Shao M."/>
            <person name="Duquette J."/>
            <person name="Hirsch C.N."/>
            <person name="Kimball J."/>
        </authorList>
    </citation>
    <scope>NUCLEOTIDE SEQUENCE</scope>
    <source>
        <tissue evidence="2">Fresh leaf tissue</tissue>
    </source>
</reference>
<keyword evidence="3" id="KW-1185">Reference proteome</keyword>
<reference evidence="2" key="2">
    <citation type="submission" date="2021-02" db="EMBL/GenBank/DDBJ databases">
        <authorList>
            <person name="Kimball J.A."/>
            <person name="Haas M.W."/>
            <person name="Macchietto M."/>
            <person name="Kono T."/>
            <person name="Duquette J."/>
            <person name="Shao M."/>
        </authorList>
    </citation>
    <scope>NUCLEOTIDE SEQUENCE</scope>
    <source>
        <tissue evidence="2">Fresh leaf tissue</tissue>
    </source>
</reference>
<dbReference type="AlphaFoldDB" id="A0A8J5VAH1"/>
<evidence type="ECO:0000256" key="1">
    <source>
        <dbReference type="SAM" id="MobiDB-lite"/>
    </source>
</evidence>
<feature type="region of interest" description="Disordered" evidence="1">
    <location>
        <begin position="1"/>
        <end position="40"/>
    </location>
</feature>
<name>A0A8J5VAH1_ZIZPA</name>
<dbReference type="Proteomes" id="UP000729402">
    <property type="component" value="Unassembled WGS sequence"/>
</dbReference>
<dbReference type="EMBL" id="JAAALK010000288">
    <property type="protein sequence ID" value="KAG8052681.1"/>
    <property type="molecule type" value="Genomic_DNA"/>
</dbReference>
<evidence type="ECO:0000313" key="3">
    <source>
        <dbReference type="Proteomes" id="UP000729402"/>
    </source>
</evidence>
<proteinExistence type="predicted"/>
<accession>A0A8J5VAH1</accession>
<organism evidence="2 3">
    <name type="scientific">Zizania palustris</name>
    <name type="common">Northern wild rice</name>
    <dbReference type="NCBI Taxonomy" id="103762"/>
    <lineage>
        <taxon>Eukaryota</taxon>
        <taxon>Viridiplantae</taxon>
        <taxon>Streptophyta</taxon>
        <taxon>Embryophyta</taxon>
        <taxon>Tracheophyta</taxon>
        <taxon>Spermatophyta</taxon>
        <taxon>Magnoliopsida</taxon>
        <taxon>Liliopsida</taxon>
        <taxon>Poales</taxon>
        <taxon>Poaceae</taxon>
        <taxon>BOP clade</taxon>
        <taxon>Oryzoideae</taxon>
        <taxon>Oryzeae</taxon>
        <taxon>Zizaniinae</taxon>
        <taxon>Zizania</taxon>
    </lineage>
</organism>
<protein>
    <submittedName>
        <fullName evidence="2">Uncharacterized protein</fullName>
    </submittedName>
</protein>
<evidence type="ECO:0000313" key="2">
    <source>
        <dbReference type="EMBL" id="KAG8052681.1"/>
    </source>
</evidence>
<sequence length="129" mass="13866">MVYCGQLHPSFNDETPEEDDLDTPSNSHSGQPIRYGPVSATPNLGISAPTLMEWVNKRWVKTLARKCTVPDVTVRRSTRARIAQATPPSLWSNSPLDVKSLYAVFDNMADDVVEASPVAAAGGVVAGVV</sequence>
<comment type="caution">
    <text evidence="2">The sequence shown here is derived from an EMBL/GenBank/DDBJ whole genome shotgun (WGS) entry which is preliminary data.</text>
</comment>